<feature type="compositionally biased region" description="Basic and acidic residues" evidence="5">
    <location>
        <begin position="750"/>
        <end position="762"/>
    </location>
</feature>
<dbReference type="PROSITE" id="PS00523">
    <property type="entry name" value="SULFATASE_1"/>
    <property type="match status" value="1"/>
</dbReference>
<dbReference type="Gene3D" id="3.30.1120.10">
    <property type="match status" value="1"/>
</dbReference>
<organism evidence="8 9">
    <name type="scientific">Synoicihabitans lomoniglobus</name>
    <dbReference type="NCBI Taxonomy" id="2909285"/>
    <lineage>
        <taxon>Bacteria</taxon>
        <taxon>Pseudomonadati</taxon>
        <taxon>Verrucomicrobiota</taxon>
        <taxon>Opitutia</taxon>
        <taxon>Opitutales</taxon>
        <taxon>Opitutaceae</taxon>
        <taxon>Synoicihabitans</taxon>
    </lineage>
</organism>
<dbReference type="EMBL" id="CP119075">
    <property type="protein sequence ID" value="WED67519.1"/>
    <property type="molecule type" value="Genomic_DNA"/>
</dbReference>
<feature type="domain" description="DUF4886" evidence="7">
    <location>
        <begin position="20"/>
        <end position="152"/>
    </location>
</feature>
<dbReference type="InterPro" id="IPR036514">
    <property type="entry name" value="SGNH_hydro_sf"/>
</dbReference>
<keyword evidence="3 8" id="KW-0378">Hydrolase</keyword>
<gene>
    <name evidence="8" type="ORF">PXH66_12680</name>
</gene>
<evidence type="ECO:0000313" key="8">
    <source>
        <dbReference type="EMBL" id="WED67519.1"/>
    </source>
</evidence>
<protein>
    <submittedName>
        <fullName evidence="8">Sulfatase-like hydrolase/transferase</fullName>
    </submittedName>
</protein>
<comment type="similarity">
    <text evidence="1">Belongs to the sulfatase family.</text>
</comment>
<proteinExistence type="inferred from homology"/>
<evidence type="ECO:0000313" key="9">
    <source>
        <dbReference type="Proteomes" id="UP001218638"/>
    </source>
</evidence>
<dbReference type="GO" id="GO:0004065">
    <property type="term" value="F:arylsulfatase activity"/>
    <property type="evidence" value="ECO:0007669"/>
    <property type="project" value="TreeGrafter"/>
</dbReference>
<dbReference type="InterPro" id="IPR032616">
    <property type="entry name" value="DUF4886"/>
</dbReference>
<keyword evidence="9" id="KW-1185">Reference proteome</keyword>
<reference evidence="8" key="1">
    <citation type="submission" date="2023-03" db="EMBL/GenBank/DDBJ databases">
        <title>Lomoglobus Profundus gen. nov., sp. nov., a novel member of the phylum Verrucomicrobia, isolated from deep-marine sediment of South China Sea.</title>
        <authorList>
            <person name="Ahmad T."/>
            <person name="Ishaq S.E."/>
            <person name="Wang F."/>
        </authorList>
    </citation>
    <scope>NUCLEOTIDE SEQUENCE</scope>
    <source>
        <strain evidence="8">LMO-M01</strain>
    </source>
</reference>
<evidence type="ECO:0000256" key="3">
    <source>
        <dbReference type="ARBA" id="ARBA00022801"/>
    </source>
</evidence>
<dbReference type="InterPro" id="IPR024607">
    <property type="entry name" value="Sulfatase_CS"/>
</dbReference>
<dbReference type="InterPro" id="IPR017850">
    <property type="entry name" value="Alkaline_phosphatase_core_sf"/>
</dbReference>
<feature type="region of interest" description="Disordered" evidence="5">
    <location>
        <begin position="783"/>
        <end position="802"/>
    </location>
</feature>
<dbReference type="Gene3D" id="3.40.50.1110">
    <property type="entry name" value="SGNH hydrolase"/>
    <property type="match status" value="1"/>
</dbReference>
<evidence type="ECO:0000259" key="6">
    <source>
        <dbReference type="Pfam" id="PF00884"/>
    </source>
</evidence>
<keyword evidence="2" id="KW-0479">Metal-binding</keyword>
<evidence type="ECO:0000256" key="2">
    <source>
        <dbReference type="ARBA" id="ARBA00022723"/>
    </source>
</evidence>
<evidence type="ECO:0000256" key="5">
    <source>
        <dbReference type="SAM" id="MobiDB-lite"/>
    </source>
</evidence>
<dbReference type="AlphaFoldDB" id="A0AAF0CSZ9"/>
<feature type="region of interest" description="Disordered" evidence="5">
    <location>
        <begin position="739"/>
        <end position="762"/>
    </location>
</feature>
<dbReference type="Pfam" id="PF16227">
    <property type="entry name" value="DUF4886"/>
    <property type="match status" value="1"/>
</dbReference>
<dbReference type="KEGG" id="slom:PXH66_12680"/>
<dbReference type="SUPFAM" id="SSF53649">
    <property type="entry name" value="Alkaline phosphatase-like"/>
    <property type="match status" value="1"/>
</dbReference>
<name>A0AAF0CSZ9_9BACT</name>
<accession>A0AAF0CSZ9</accession>
<evidence type="ECO:0000256" key="4">
    <source>
        <dbReference type="ARBA" id="ARBA00022837"/>
    </source>
</evidence>
<evidence type="ECO:0000256" key="1">
    <source>
        <dbReference type="ARBA" id="ARBA00008779"/>
    </source>
</evidence>
<feature type="domain" description="Sulfatase N-terminal" evidence="6">
    <location>
        <begin position="339"/>
        <end position="641"/>
    </location>
</feature>
<dbReference type="Proteomes" id="UP001218638">
    <property type="component" value="Chromosome"/>
</dbReference>
<evidence type="ECO:0000259" key="7">
    <source>
        <dbReference type="Pfam" id="PF16227"/>
    </source>
</evidence>
<dbReference type="Gene3D" id="3.40.720.10">
    <property type="entry name" value="Alkaline Phosphatase, subunit A"/>
    <property type="match status" value="1"/>
</dbReference>
<dbReference type="GO" id="GO:0046872">
    <property type="term" value="F:metal ion binding"/>
    <property type="evidence" value="ECO:0007669"/>
    <property type="project" value="UniProtKB-KW"/>
</dbReference>
<keyword evidence="4" id="KW-0106">Calcium</keyword>
<dbReference type="PANTHER" id="PTHR42693">
    <property type="entry name" value="ARYLSULFATASE FAMILY MEMBER"/>
    <property type="match status" value="1"/>
</dbReference>
<dbReference type="PANTHER" id="PTHR42693:SF53">
    <property type="entry name" value="ENDO-4-O-SULFATASE"/>
    <property type="match status" value="1"/>
</dbReference>
<dbReference type="Pfam" id="PF00884">
    <property type="entry name" value="Sulfatase"/>
    <property type="match status" value="1"/>
</dbReference>
<sequence length="802" mass="88420">MVVFGWGPLHGNGVGRDPIKILTIGSSFAVNATHFLPDLGQSQGVEIVVTKANIGGSDLERHARYLRIALRDPSDPEGKPYWERDDPNRRHYSLVEMLERDHWDFVTLQQFSGDSFKPETYEPASAELIAVVRAHAPDARIVVHETWAYRSDHPIYLPSPSSSLSPYEAVLVARSRDQLRSAGPFSQTAMHADLKAAYGALATRYGLLTVPVGDAFQIARAMPEWHFVHPDPTFDYAHPPPEQRPDQTGSLIGGWHWRTDTKTGQREFALDAKHANVAGQYLGACVFYETLVGQRVGDDAWRPPELTAGQADSLRGAAHRAVLEQVKQPTKVAPARTRPNIVLVMTDDQGWGETGYYQHPVLRTPELDRMAANGLRFDRFYAGAPVCSPTRATVLTGRSNDRTGVPTHGHALRRQEKSLASALQAEGYATAHFGKWHLDGLRGPGAPILADDTHHPGKFGFEQWLSVTNFFDLNPLMGRNGAVEAFRGDSSTIVVDEALKFIRGAVHDSRPFFAVVWDGSPHGPWVASDADRRDLADLNFRSQHHYGELVAFDRALGHLRKGLRDLGVAENTLVWYCSDNGGLPGMIPDTVGGLRGHKSELWEGGIRVPGVIEWPAAIVPRVSSYPASTMDIFPTLAAIVGLPSDAMLDPVDGANLAPLFAGRDVPRVKPIPFRFEDGGAWIDNDYKLVVSGEGTGGFKLYDLTNDPTESRNLAAVEPERLGRMGRDYEAWSASVDRSVAGQDYPAGRVDPTEPESHPWSDDARYQPYLETWRQRPEYSNLPAQNFHLAEDMAESLSTQAAP</sequence>
<dbReference type="InterPro" id="IPR050738">
    <property type="entry name" value="Sulfatase"/>
</dbReference>
<dbReference type="InterPro" id="IPR000917">
    <property type="entry name" value="Sulfatase_N"/>
</dbReference>